<proteinExistence type="predicted"/>
<evidence type="ECO:0000313" key="2">
    <source>
        <dbReference type="EMBL" id="TYK18067.1"/>
    </source>
</evidence>
<keyword evidence="2" id="KW-0695">RNA-directed DNA polymerase</keyword>
<accession>A0A5D3D2C7</accession>
<protein>
    <submittedName>
        <fullName evidence="2">Reverse transcriptase</fullName>
    </submittedName>
</protein>
<reference evidence="2 3" key="1">
    <citation type="submission" date="2019-08" db="EMBL/GenBank/DDBJ databases">
        <title>Draft genome sequences of two oriental melons (Cucumis melo L. var makuwa).</title>
        <authorList>
            <person name="Kwon S.-Y."/>
        </authorList>
    </citation>
    <scope>NUCLEOTIDE SEQUENCE [LARGE SCALE GENOMIC DNA]</scope>
    <source>
        <strain evidence="3">cv. Chang Bougi</strain>
        <tissue evidence="2">Leaf</tissue>
    </source>
</reference>
<evidence type="ECO:0000313" key="3">
    <source>
        <dbReference type="Proteomes" id="UP000321947"/>
    </source>
</evidence>
<dbReference type="PANTHER" id="PTHR37984:SF5">
    <property type="entry name" value="PROTEIN NYNRIN-LIKE"/>
    <property type="match status" value="1"/>
</dbReference>
<dbReference type="InterPro" id="IPR041588">
    <property type="entry name" value="Integrase_H2C2"/>
</dbReference>
<comment type="caution">
    <text evidence="2">The sequence shown here is derived from an EMBL/GenBank/DDBJ whole genome shotgun (WGS) entry which is preliminary data.</text>
</comment>
<dbReference type="GO" id="GO:0003964">
    <property type="term" value="F:RNA-directed DNA polymerase activity"/>
    <property type="evidence" value="ECO:0007669"/>
    <property type="project" value="UniProtKB-KW"/>
</dbReference>
<keyword evidence="2" id="KW-0808">Transferase</keyword>
<dbReference type="Gene3D" id="1.10.340.70">
    <property type="match status" value="1"/>
</dbReference>
<dbReference type="PANTHER" id="PTHR37984">
    <property type="entry name" value="PROTEIN CBG26694"/>
    <property type="match status" value="1"/>
</dbReference>
<gene>
    <name evidence="2" type="ORF">E5676_scaffold306G003970</name>
</gene>
<dbReference type="SUPFAM" id="SSF53098">
    <property type="entry name" value="Ribonuclease H-like"/>
    <property type="match status" value="1"/>
</dbReference>
<dbReference type="InterPro" id="IPR050951">
    <property type="entry name" value="Retrovirus_Pol_polyprotein"/>
</dbReference>
<dbReference type="AlphaFoldDB" id="A0A5D3D2C7"/>
<organism evidence="2 3">
    <name type="scientific">Cucumis melo var. makuwa</name>
    <name type="common">Oriental melon</name>
    <dbReference type="NCBI Taxonomy" id="1194695"/>
    <lineage>
        <taxon>Eukaryota</taxon>
        <taxon>Viridiplantae</taxon>
        <taxon>Streptophyta</taxon>
        <taxon>Embryophyta</taxon>
        <taxon>Tracheophyta</taxon>
        <taxon>Spermatophyta</taxon>
        <taxon>Magnoliopsida</taxon>
        <taxon>eudicotyledons</taxon>
        <taxon>Gunneridae</taxon>
        <taxon>Pentapetalae</taxon>
        <taxon>rosids</taxon>
        <taxon>fabids</taxon>
        <taxon>Cucurbitales</taxon>
        <taxon>Cucurbitaceae</taxon>
        <taxon>Benincaseae</taxon>
        <taxon>Cucumis</taxon>
    </lineage>
</organism>
<dbReference type="InterPro" id="IPR012337">
    <property type="entry name" value="RNaseH-like_sf"/>
</dbReference>
<feature type="domain" description="Integrase zinc-binding" evidence="1">
    <location>
        <begin position="42"/>
        <end position="97"/>
    </location>
</feature>
<dbReference type="Proteomes" id="UP000321947">
    <property type="component" value="Unassembled WGS sequence"/>
</dbReference>
<evidence type="ECO:0000259" key="1">
    <source>
        <dbReference type="Pfam" id="PF17921"/>
    </source>
</evidence>
<dbReference type="EMBL" id="SSTD01007940">
    <property type="protein sequence ID" value="TYK18067.1"/>
    <property type="molecule type" value="Genomic_DNA"/>
</dbReference>
<sequence length="162" mass="18998">MAREGFLFGSWTINRLFIRGALYLRTRSNIGGNRLYVPRVGDLRKKLLHECHDTLWTGHPKWQRAYVLLKKGYFWPNMRDDVMQYTKTCFICQQDKVEKAKVAKLLEPLPVPTRPWESVSMDFVTHLLKVGDFQTILIIIGWFSKYATFIPTTKQCLVELMA</sequence>
<keyword evidence="2" id="KW-0548">Nucleotidyltransferase</keyword>
<dbReference type="Pfam" id="PF17921">
    <property type="entry name" value="Integrase_H2C2"/>
    <property type="match status" value="1"/>
</dbReference>
<name>A0A5D3D2C7_CUCMM</name>